<dbReference type="InterPro" id="IPR043504">
    <property type="entry name" value="Peptidase_S1_PA_chymotrypsin"/>
</dbReference>
<dbReference type="PANTHER" id="PTHR43019">
    <property type="entry name" value="SERINE ENDOPROTEASE DEGS"/>
    <property type="match status" value="1"/>
</dbReference>
<evidence type="ECO:0000256" key="1">
    <source>
        <dbReference type="SAM" id="SignalP"/>
    </source>
</evidence>
<dbReference type="InterPro" id="IPR009003">
    <property type="entry name" value="Peptidase_S1_PA"/>
</dbReference>
<gene>
    <name evidence="2" type="ORF">Q4527_10475</name>
</gene>
<dbReference type="PANTHER" id="PTHR43019:SF23">
    <property type="entry name" value="PROTEASE DO-LIKE 5, CHLOROPLASTIC"/>
    <property type="match status" value="1"/>
</dbReference>
<evidence type="ECO:0000313" key="3">
    <source>
        <dbReference type="Proteomes" id="UP001170717"/>
    </source>
</evidence>
<feature type="chain" id="PRO_5043756797" evidence="1">
    <location>
        <begin position="28"/>
        <end position="259"/>
    </location>
</feature>
<dbReference type="GO" id="GO:0008233">
    <property type="term" value="F:peptidase activity"/>
    <property type="evidence" value="ECO:0007669"/>
    <property type="project" value="UniProtKB-KW"/>
</dbReference>
<dbReference type="Pfam" id="PF13365">
    <property type="entry name" value="Trypsin_2"/>
    <property type="match status" value="1"/>
</dbReference>
<dbReference type="PROSITE" id="PS51257">
    <property type="entry name" value="PROKAR_LIPOPROTEIN"/>
    <property type="match status" value="1"/>
</dbReference>
<organism evidence="2 3">
    <name type="scientific">Alteromonas stellipolaris</name>
    <dbReference type="NCBI Taxonomy" id="233316"/>
    <lineage>
        <taxon>Bacteria</taxon>
        <taxon>Pseudomonadati</taxon>
        <taxon>Pseudomonadota</taxon>
        <taxon>Gammaproteobacteria</taxon>
        <taxon>Alteromonadales</taxon>
        <taxon>Alteromonadaceae</taxon>
        <taxon>Alteromonas/Salinimonas group</taxon>
        <taxon>Alteromonas</taxon>
    </lineage>
</organism>
<keyword evidence="2" id="KW-0378">Hydrolase</keyword>
<accession>A0AAW7YZC8</accession>
<comment type="caution">
    <text evidence="2">The sequence shown here is derived from an EMBL/GenBank/DDBJ whole genome shotgun (WGS) entry which is preliminary data.</text>
</comment>
<proteinExistence type="predicted"/>
<protein>
    <submittedName>
        <fullName evidence="2">Serine protease</fullName>
    </submittedName>
</protein>
<dbReference type="EMBL" id="JAUOQI010000006">
    <property type="protein sequence ID" value="MDO6577819.1"/>
    <property type="molecule type" value="Genomic_DNA"/>
</dbReference>
<dbReference type="RefSeq" id="WP_231518087.1">
    <property type="nucleotide sequence ID" value="NZ_CP015345.1"/>
</dbReference>
<name>A0AAW7YZC8_9ALTE</name>
<reference evidence="2" key="1">
    <citation type="submission" date="2023-07" db="EMBL/GenBank/DDBJ databases">
        <title>Genome content predicts the carbon catabolic preferences of heterotrophic bacteria.</title>
        <authorList>
            <person name="Gralka M."/>
        </authorList>
    </citation>
    <scope>NUCLEOTIDE SEQUENCE</scope>
    <source>
        <strain evidence="2">F2M12</strain>
    </source>
</reference>
<evidence type="ECO:0000313" key="2">
    <source>
        <dbReference type="EMBL" id="MDO6577819.1"/>
    </source>
</evidence>
<dbReference type="Proteomes" id="UP001170717">
    <property type="component" value="Unassembled WGS sequence"/>
</dbReference>
<dbReference type="Gene3D" id="2.40.10.10">
    <property type="entry name" value="Trypsin-like serine proteases"/>
    <property type="match status" value="2"/>
</dbReference>
<keyword evidence="1" id="KW-0732">Signal</keyword>
<dbReference type="GO" id="GO:0006508">
    <property type="term" value="P:proteolysis"/>
    <property type="evidence" value="ECO:0007669"/>
    <property type="project" value="UniProtKB-KW"/>
</dbReference>
<feature type="signal peptide" evidence="1">
    <location>
        <begin position="1"/>
        <end position="27"/>
    </location>
</feature>
<sequence>MKTDSKSRALVLCVFIMACILSAQALAKNLVELTKSSVKSTVAIGLHSPLKHTTPQIKGTGFVVGDGKHVVTNYHVVDEELDPTIVEHFVVMLPDGKQVRFDKVEILAIDEKHDLALLKVNNPFPSFKLANNTLVDAGTELAIFGYPLGGALGLFPAVHKGIVATITPDYMPSNNARSLTAKSLDRLKNPDLIYQLDVTAYPGNSGSPVVNVETGEVFAVINKVYVRDSKESALTHPSGISYAIPIEHVHALLKREMEK</sequence>
<keyword evidence="2" id="KW-0645">Protease</keyword>
<dbReference type="AlphaFoldDB" id="A0AAW7YZC8"/>
<dbReference type="SUPFAM" id="SSF50494">
    <property type="entry name" value="Trypsin-like serine proteases"/>
    <property type="match status" value="1"/>
</dbReference>